<keyword evidence="1" id="KW-1133">Transmembrane helix</keyword>
<dbReference type="Pfam" id="PF14235">
    <property type="entry name" value="DUF4337"/>
    <property type="match status" value="1"/>
</dbReference>
<keyword evidence="3" id="KW-1185">Reference proteome</keyword>
<gene>
    <name evidence="2" type="ORF">GCL60_07125</name>
</gene>
<sequence>MEMIEDHTENVKEHINHQALHKSNEKNIMLYAITSAFYAIFAATAALLAGYHSNEAMIEQIKASDQWSYYQAKSIKMNIAESKVDLQKSLKVKPDKNSLSKIENYKLEIAQISEKAKEKEIASEVHLKKHISYSRAVTLFQIAIGMTAFAILIKKRSFWYLSMVFAIIGLIFLSLGLLHI</sequence>
<dbReference type="Proteomes" id="UP000437748">
    <property type="component" value="Unassembled WGS sequence"/>
</dbReference>
<keyword evidence="1" id="KW-0812">Transmembrane</keyword>
<dbReference type="EMBL" id="WFLM01000002">
    <property type="protein sequence ID" value="KAB8040029.1"/>
    <property type="molecule type" value="Genomic_DNA"/>
</dbReference>
<evidence type="ECO:0000313" key="2">
    <source>
        <dbReference type="EMBL" id="KAB8040029.1"/>
    </source>
</evidence>
<reference evidence="2 3" key="1">
    <citation type="submission" date="2019-10" db="EMBL/GenBank/DDBJ databases">
        <title>New species of Slilvanegrellaceae.</title>
        <authorList>
            <person name="Pitt A."/>
            <person name="Hahn M.W."/>
        </authorList>
    </citation>
    <scope>NUCLEOTIDE SEQUENCE [LARGE SCALE GENOMIC DNA]</scope>
    <source>
        <strain evidence="2 3">SP-Ram-0.45-NSY-1</strain>
    </source>
</reference>
<dbReference type="OrthoDB" id="9806096at2"/>
<feature type="transmembrane region" description="Helical" evidence="1">
    <location>
        <begin position="159"/>
        <end position="178"/>
    </location>
</feature>
<comment type="caution">
    <text evidence="2">The sequence shown here is derived from an EMBL/GenBank/DDBJ whole genome shotgun (WGS) entry which is preliminary data.</text>
</comment>
<organism evidence="2 3">
    <name type="scientific">Silvanigrella paludirubra</name>
    <dbReference type="NCBI Taxonomy" id="2499159"/>
    <lineage>
        <taxon>Bacteria</taxon>
        <taxon>Pseudomonadati</taxon>
        <taxon>Bdellovibrionota</taxon>
        <taxon>Oligoflexia</taxon>
        <taxon>Silvanigrellales</taxon>
        <taxon>Silvanigrellaceae</taxon>
        <taxon>Silvanigrella</taxon>
    </lineage>
</organism>
<evidence type="ECO:0000313" key="3">
    <source>
        <dbReference type="Proteomes" id="UP000437748"/>
    </source>
</evidence>
<dbReference type="AlphaFoldDB" id="A0A6N6VWA1"/>
<protein>
    <submittedName>
        <fullName evidence="2">DUF4337 family protein</fullName>
    </submittedName>
</protein>
<feature type="transmembrane region" description="Helical" evidence="1">
    <location>
        <begin position="136"/>
        <end position="153"/>
    </location>
</feature>
<proteinExistence type="predicted"/>
<name>A0A6N6VWA1_9BACT</name>
<dbReference type="InterPro" id="IPR025570">
    <property type="entry name" value="DUF4337"/>
</dbReference>
<keyword evidence="1" id="KW-0472">Membrane</keyword>
<accession>A0A6N6VWA1</accession>
<evidence type="ECO:0000256" key="1">
    <source>
        <dbReference type="SAM" id="Phobius"/>
    </source>
</evidence>
<dbReference type="RefSeq" id="WP_153419767.1">
    <property type="nucleotide sequence ID" value="NZ_WFLM01000002.1"/>
</dbReference>
<feature type="transmembrane region" description="Helical" evidence="1">
    <location>
        <begin position="28"/>
        <end position="51"/>
    </location>
</feature>